<evidence type="ECO:0000313" key="2">
    <source>
        <dbReference type="Proteomes" id="UP000280346"/>
    </source>
</evidence>
<proteinExistence type="predicted"/>
<comment type="caution">
    <text evidence="1">The sequence shown here is derived from an EMBL/GenBank/DDBJ whole genome shotgun (WGS) entry which is preliminary data.</text>
</comment>
<sequence length="506" mass="54531">MPYLLRAWPYDATLGAVRLLPFSDTGFTSEPGDSPASTYFVRRIETPLSAKRSLFAGTAIGGYSETSFGRATLANDDGALDWLADLEWDGRRVEVLHTPIDRPELADFATLFDGAAEQLVLGDEIAVELRDLLVLLDVPASRGQFGGAGGIDGTSELKGREKPWLVGRRRQIEPVLIDAVRNVYMVDPLGFSALLAARDMGVLYSGTVNDYASYAALIAATIPGTGIATAKAAGLIRLGQKPNGRFTVDAEGVKVAGSWISRFADIVQHLVTSMTTVTAAGRDAASFSAFNTLQPAVLGYWCDGANVPQVRAVIDELAGSVGAYWGFGEDRLLALGRYDGPAATADFVFDERHIIELTPRAVERRMKTLKLGYRPFAATFTAQDLDQVNVTATDREALPNEYRWTAVATHAGAAAASLLAREEEVKTLFDSEADAIAERDRRLALYGAKVKAFEVVVPLTLGLEVGYTVKLTDARYGLAAGWRGLVLETERDALAEEHKLTVIGHG</sequence>
<dbReference type="AlphaFoldDB" id="A0A3S0V2F2"/>
<reference evidence="1 2" key="1">
    <citation type="submission" date="2018-12" db="EMBL/GenBank/DDBJ databases">
        <authorList>
            <person name="Yang Y."/>
        </authorList>
    </citation>
    <scope>NUCLEOTIDE SEQUENCE [LARGE SCALE GENOMIC DNA]</scope>
    <source>
        <strain evidence="1 2">GSF71</strain>
    </source>
</reference>
<gene>
    <name evidence="1" type="ORF">EJ913_30445</name>
</gene>
<dbReference type="EMBL" id="RZIJ01000052">
    <property type="protein sequence ID" value="RUQ60604.1"/>
    <property type="molecule type" value="Genomic_DNA"/>
</dbReference>
<protein>
    <submittedName>
        <fullName evidence="1">Uncharacterized protein</fullName>
    </submittedName>
</protein>
<name>A0A3S0V2F2_9PROT</name>
<dbReference type="Proteomes" id="UP000280346">
    <property type="component" value="Unassembled WGS sequence"/>
</dbReference>
<keyword evidence="2" id="KW-1185">Reference proteome</keyword>
<dbReference type="RefSeq" id="WP_127005083.1">
    <property type="nucleotide sequence ID" value="NZ_CP173192.1"/>
</dbReference>
<accession>A0A3S0V2F2</accession>
<organism evidence="1 2">
    <name type="scientific">Azospirillum doebereinerae</name>
    <dbReference type="NCBI Taxonomy" id="92933"/>
    <lineage>
        <taxon>Bacteria</taxon>
        <taxon>Pseudomonadati</taxon>
        <taxon>Pseudomonadota</taxon>
        <taxon>Alphaproteobacteria</taxon>
        <taxon>Rhodospirillales</taxon>
        <taxon>Azospirillaceae</taxon>
        <taxon>Azospirillum</taxon>
    </lineage>
</organism>
<dbReference type="OrthoDB" id="973813at2"/>
<evidence type="ECO:0000313" key="1">
    <source>
        <dbReference type="EMBL" id="RUQ60604.1"/>
    </source>
</evidence>